<dbReference type="PANTHER" id="PTHR34883">
    <property type="entry name" value="SERINE-RICH PROTEIN, PUTATIVE-RELATED-RELATED"/>
    <property type="match status" value="1"/>
</dbReference>
<reference evidence="4" key="1">
    <citation type="journal article" date="2012" name="Science">
        <title>The Paleozoic origin of enzymatic lignin decomposition reconstructed from 31 fungal genomes.</title>
        <authorList>
            <person name="Floudas D."/>
            <person name="Binder M."/>
            <person name="Riley R."/>
            <person name="Barry K."/>
            <person name="Blanchette R.A."/>
            <person name="Henrissat B."/>
            <person name="Martinez A.T."/>
            <person name="Otillar R."/>
            <person name="Spatafora J.W."/>
            <person name="Yadav J.S."/>
            <person name="Aerts A."/>
            <person name="Benoit I."/>
            <person name="Boyd A."/>
            <person name="Carlson A."/>
            <person name="Copeland A."/>
            <person name="Coutinho P.M."/>
            <person name="de Vries R.P."/>
            <person name="Ferreira P."/>
            <person name="Findley K."/>
            <person name="Foster B."/>
            <person name="Gaskell J."/>
            <person name="Glotzer D."/>
            <person name="Gorecki P."/>
            <person name="Heitman J."/>
            <person name="Hesse C."/>
            <person name="Hori C."/>
            <person name="Igarashi K."/>
            <person name="Jurgens J.A."/>
            <person name="Kallen N."/>
            <person name="Kersten P."/>
            <person name="Kohler A."/>
            <person name="Kuees U."/>
            <person name="Kumar T.K.A."/>
            <person name="Kuo A."/>
            <person name="LaButti K."/>
            <person name="Larrondo L.F."/>
            <person name="Lindquist E."/>
            <person name="Ling A."/>
            <person name="Lombard V."/>
            <person name="Lucas S."/>
            <person name="Lundell T."/>
            <person name="Martin R."/>
            <person name="McLaughlin D.J."/>
            <person name="Morgenstern I."/>
            <person name="Morin E."/>
            <person name="Murat C."/>
            <person name="Nagy L.G."/>
            <person name="Nolan M."/>
            <person name="Ohm R.A."/>
            <person name="Patyshakuliyeva A."/>
            <person name="Rokas A."/>
            <person name="Ruiz-Duenas F.J."/>
            <person name="Sabat G."/>
            <person name="Salamov A."/>
            <person name="Samejima M."/>
            <person name="Schmutz J."/>
            <person name="Slot J.C."/>
            <person name="St John F."/>
            <person name="Stenlid J."/>
            <person name="Sun H."/>
            <person name="Sun S."/>
            <person name="Syed K."/>
            <person name="Tsang A."/>
            <person name="Wiebenga A."/>
            <person name="Young D."/>
            <person name="Pisabarro A."/>
            <person name="Eastwood D.C."/>
            <person name="Martin F."/>
            <person name="Cullen D."/>
            <person name="Grigoriev I.V."/>
            <person name="Hibbett D.S."/>
        </authorList>
    </citation>
    <scope>NUCLEOTIDE SEQUENCE [LARGE SCALE GENOMIC DNA]</scope>
    <source>
        <strain evidence="4">TFB10046</strain>
    </source>
</reference>
<evidence type="ECO:0000313" key="3">
    <source>
        <dbReference type="EMBL" id="EJD40152.1"/>
    </source>
</evidence>
<dbReference type="Proteomes" id="UP000006514">
    <property type="component" value="Unassembled WGS sequence"/>
</dbReference>
<keyword evidence="1" id="KW-1133">Transmembrane helix</keyword>
<dbReference type="InterPro" id="IPR052953">
    <property type="entry name" value="Ser-rich/MCO-related"/>
</dbReference>
<evidence type="ECO:0000313" key="4">
    <source>
        <dbReference type="Proteomes" id="UP000006514"/>
    </source>
</evidence>
<dbReference type="SUPFAM" id="SSF49503">
    <property type="entry name" value="Cupredoxins"/>
    <property type="match status" value="1"/>
</dbReference>
<sequence>MFPFAALLFAGLVNAQHVVLLSSKIWNNTATVEPTDDVTLKAIVHFHFAADHHSIVQTSLDAPCTPLKGGFASPLDSKKGDQFSISVGDHLKPIWYACAQHCHEGEVGAIAPINAADGSGWLDPENNWGTFLKNAAASANSFEGLPQDGTPIGSGVDAWVISNLGVPYSTPSHGATEPTPTSSGSRGVIHLTSAAIGGLAVAAVALVALIGLAAWCIRVIMLKHRREKTKQWAAQKLVMNDPLPIAGSDKPAMKEKDAASAV</sequence>
<gene>
    <name evidence="3" type="ORF">AURDEDRAFT_187101</name>
</gene>
<keyword evidence="1" id="KW-0812">Transmembrane</keyword>
<keyword evidence="2" id="KW-0732">Signal</keyword>
<dbReference type="Gene3D" id="2.60.40.420">
    <property type="entry name" value="Cupredoxins - blue copper proteins"/>
    <property type="match status" value="1"/>
</dbReference>
<feature type="chain" id="PRO_5012791032" description="Cupredoxin" evidence="2">
    <location>
        <begin position="16"/>
        <end position="262"/>
    </location>
</feature>
<proteinExistence type="predicted"/>
<dbReference type="InParanoid" id="J0LJD9"/>
<dbReference type="PANTHER" id="PTHR34883:SF8">
    <property type="entry name" value="EXTRACELLULAR SERINE-RICH PROTEIN (AFU_ORTHOLOGUE AFUA_6G00670)"/>
    <property type="match status" value="1"/>
</dbReference>
<accession>J0LJD9</accession>
<dbReference type="InterPro" id="IPR008972">
    <property type="entry name" value="Cupredoxin"/>
</dbReference>
<evidence type="ECO:0008006" key="5">
    <source>
        <dbReference type="Google" id="ProtNLM"/>
    </source>
</evidence>
<dbReference type="EMBL" id="JH687805">
    <property type="protein sequence ID" value="EJD40152.1"/>
    <property type="molecule type" value="Genomic_DNA"/>
</dbReference>
<feature type="signal peptide" evidence="2">
    <location>
        <begin position="1"/>
        <end position="15"/>
    </location>
</feature>
<keyword evidence="4" id="KW-1185">Reference proteome</keyword>
<organism evidence="3 4">
    <name type="scientific">Auricularia subglabra (strain TFB-10046 / SS5)</name>
    <name type="common">White-rot fungus</name>
    <name type="synonym">Auricularia delicata (strain TFB10046)</name>
    <dbReference type="NCBI Taxonomy" id="717982"/>
    <lineage>
        <taxon>Eukaryota</taxon>
        <taxon>Fungi</taxon>
        <taxon>Dikarya</taxon>
        <taxon>Basidiomycota</taxon>
        <taxon>Agaricomycotina</taxon>
        <taxon>Agaricomycetes</taxon>
        <taxon>Auriculariales</taxon>
        <taxon>Auriculariaceae</taxon>
        <taxon>Auricularia</taxon>
    </lineage>
</organism>
<dbReference type="KEGG" id="adl:AURDEDRAFT_187101"/>
<evidence type="ECO:0000256" key="2">
    <source>
        <dbReference type="SAM" id="SignalP"/>
    </source>
</evidence>
<protein>
    <recommendedName>
        <fullName evidence="5">Cupredoxin</fullName>
    </recommendedName>
</protein>
<dbReference type="AlphaFoldDB" id="J0LJD9"/>
<evidence type="ECO:0000256" key="1">
    <source>
        <dbReference type="SAM" id="Phobius"/>
    </source>
</evidence>
<keyword evidence="1" id="KW-0472">Membrane</keyword>
<name>J0LJD9_AURST</name>
<feature type="transmembrane region" description="Helical" evidence="1">
    <location>
        <begin position="195"/>
        <end position="221"/>
    </location>
</feature>